<dbReference type="SUPFAM" id="SSF53850">
    <property type="entry name" value="Periplasmic binding protein-like II"/>
    <property type="match status" value="1"/>
</dbReference>
<reference evidence="6 7" key="1">
    <citation type="journal article" date="2016" name="Nat. Commun.">
        <title>Thousands of microbial genomes shed light on interconnected biogeochemical processes in an aquifer system.</title>
        <authorList>
            <person name="Anantharaman K."/>
            <person name="Brown C.T."/>
            <person name="Hug L.A."/>
            <person name="Sharon I."/>
            <person name="Castelle C.J."/>
            <person name="Probst A.J."/>
            <person name="Thomas B.C."/>
            <person name="Singh A."/>
            <person name="Wilkins M.J."/>
            <person name="Karaoz U."/>
            <person name="Brodie E.L."/>
            <person name="Williams K.H."/>
            <person name="Hubbard S.S."/>
            <person name="Banfield J.F."/>
        </authorList>
    </citation>
    <scope>NUCLEOTIDE SEQUENCE [LARGE SCALE GENOMIC DNA]</scope>
</reference>
<proteinExistence type="inferred from homology"/>
<name>A0A1F5VDZ7_9BACT</name>
<dbReference type="Gene3D" id="3.40.190.10">
    <property type="entry name" value="Periplasmic binding protein-like II"/>
    <property type="match status" value="1"/>
</dbReference>
<evidence type="ECO:0000313" key="6">
    <source>
        <dbReference type="EMBL" id="OGF61615.1"/>
    </source>
</evidence>
<dbReference type="GO" id="GO:1904680">
    <property type="term" value="F:peptide transmembrane transporter activity"/>
    <property type="evidence" value="ECO:0007669"/>
    <property type="project" value="TreeGrafter"/>
</dbReference>
<dbReference type="Pfam" id="PF00496">
    <property type="entry name" value="SBP_bac_5"/>
    <property type="match status" value="1"/>
</dbReference>
<dbReference type="Proteomes" id="UP000178943">
    <property type="component" value="Unassembled WGS sequence"/>
</dbReference>
<gene>
    <name evidence="6" type="ORF">A2Y62_16195</name>
</gene>
<keyword evidence="2" id="KW-0813">Transport</keyword>
<protein>
    <recommendedName>
        <fullName evidence="5">Solute-binding protein family 5 domain-containing protein</fullName>
    </recommendedName>
</protein>
<evidence type="ECO:0000256" key="3">
    <source>
        <dbReference type="ARBA" id="ARBA00022729"/>
    </source>
</evidence>
<feature type="signal peptide" evidence="4">
    <location>
        <begin position="1"/>
        <end position="19"/>
    </location>
</feature>
<feature type="domain" description="Solute-binding protein family 5" evidence="5">
    <location>
        <begin position="71"/>
        <end position="419"/>
    </location>
</feature>
<dbReference type="PIRSF" id="PIRSF002741">
    <property type="entry name" value="MppA"/>
    <property type="match status" value="1"/>
</dbReference>
<dbReference type="InterPro" id="IPR000914">
    <property type="entry name" value="SBP_5_dom"/>
</dbReference>
<comment type="caution">
    <text evidence="6">The sequence shown here is derived from an EMBL/GenBank/DDBJ whole genome shotgun (WGS) entry which is preliminary data.</text>
</comment>
<evidence type="ECO:0000256" key="2">
    <source>
        <dbReference type="ARBA" id="ARBA00022448"/>
    </source>
</evidence>
<evidence type="ECO:0000259" key="5">
    <source>
        <dbReference type="Pfam" id="PF00496"/>
    </source>
</evidence>
<evidence type="ECO:0000313" key="7">
    <source>
        <dbReference type="Proteomes" id="UP000178943"/>
    </source>
</evidence>
<accession>A0A1F5VDZ7</accession>
<feature type="chain" id="PRO_5009521944" description="Solute-binding protein family 5 domain-containing protein" evidence="4">
    <location>
        <begin position="20"/>
        <end position="501"/>
    </location>
</feature>
<dbReference type="Gene3D" id="3.90.76.10">
    <property type="entry name" value="Dipeptide-binding Protein, Domain 1"/>
    <property type="match status" value="1"/>
</dbReference>
<dbReference type="GO" id="GO:0042597">
    <property type="term" value="C:periplasmic space"/>
    <property type="evidence" value="ECO:0007669"/>
    <property type="project" value="UniProtKB-ARBA"/>
</dbReference>
<dbReference type="InterPro" id="IPR039424">
    <property type="entry name" value="SBP_5"/>
</dbReference>
<dbReference type="InterPro" id="IPR030678">
    <property type="entry name" value="Peptide/Ni-bd"/>
</dbReference>
<keyword evidence="3 4" id="KW-0732">Signal</keyword>
<dbReference type="PANTHER" id="PTHR30290">
    <property type="entry name" value="PERIPLASMIC BINDING COMPONENT OF ABC TRANSPORTER"/>
    <property type="match status" value="1"/>
</dbReference>
<evidence type="ECO:0000256" key="1">
    <source>
        <dbReference type="ARBA" id="ARBA00005695"/>
    </source>
</evidence>
<dbReference type="Gene3D" id="3.10.105.10">
    <property type="entry name" value="Dipeptide-binding Protein, Domain 3"/>
    <property type="match status" value="1"/>
</dbReference>
<comment type="similarity">
    <text evidence="1">Belongs to the bacterial solute-binding protein 5 family.</text>
</comment>
<sequence length="501" mass="56912">MKILWNIAICMLFCGILFAQEAPEFGGTIRVATSADISTVYPWEMTDTETMMVFQNVYEPLIRLKKHSADMEPALATHWEVSKDFKKWTFHLRKNVKFHDGSPFNANSVIDSLSLKKNLPAKMKKIDNSTIVFELEKPDAAFAITISIEYHSIVGPPTIKCYKEKCENPVAVGTGPYTFYKWEPTKQVILRANENYWGGRPFIDEAIFIPFKINSELMKALKNKTIDLAQNILPSNIAEVRKTPNLNFQSIPAMSVGYLAMNAEKAPFDNSKVRIAVSYAINKKELVNKYFYGRQAALVAKSCLPISMFGYHADLEERAYDPAKAKALLKEAGYPNGFETTLLPPPVARPYMPEPLKMAEDVKKYLADVGIKATIVNSKSFSTFLDVGYKGDYDMMLFGWIADTIDPNDFLTSLLSKAAIGTSNTTRWSHPQFEYMLETARNQSISARVKTYQEAQILFNNEMPFIPLVYAMQLATWNDRVKGYKLHPATRFYLQNIWISE</sequence>
<dbReference type="EMBL" id="MFGW01000191">
    <property type="protein sequence ID" value="OGF61615.1"/>
    <property type="molecule type" value="Genomic_DNA"/>
</dbReference>
<dbReference type="GO" id="GO:0015833">
    <property type="term" value="P:peptide transport"/>
    <property type="evidence" value="ECO:0007669"/>
    <property type="project" value="TreeGrafter"/>
</dbReference>
<evidence type="ECO:0000256" key="4">
    <source>
        <dbReference type="SAM" id="SignalP"/>
    </source>
</evidence>
<organism evidence="6 7">
    <name type="scientific">Candidatus Fischerbacteria bacterium RBG_13_37_8</name>
    <dbReference type="NCBI Taxonomy" id="1817863"/>
    <lineage>
        <taxon>Bacteria</taxon>
        <taxon>Candidatus Fischeribacteriota</taxon>
    </lineage>
</organism>
<dbReference type="GO" id="GO:0043190">
    <property type="term" value="C:ATP-binding cassette (ABC) transporter complex"/>
    <property type="evidence" value="ECO:0007669"/>
    <property type="project" value="InterPro"/>
</dbReference>
<dbReference type="PANTHER" id="PTHR30290:SF9">
    <property type="entry name" value="OLIGOPEPTIDE-BINDING PROTEIN APPA"/>
    <property type="match status" value="1"/>
</dbReference>
<dbReference type="STRING" id="1817863.A2Y62_16195"/>
<dbReference type="AlphaFoldDB" id="A0A1F5VDZ7"/>